<dbReference type="SUPFAM" id="SSF51182">
    <property type="entry name" value="RmlC-like cupins"/>
    <property type="match status" value="1"/>
</dbReference>
<dbReference type="Pfam" id="PF05523">
    <property type="entry name" value="FdtA"/>
    <property type="match status" value="1"/>
</dbReference>
<proteinExistence type="predicted"/>
<evidence type="ECO:0000259" key="1">
    <source>
        <dbReference type="Pfam" id="PF05523"/>
    </source>
</evidence>
<evidence type="ECO:0000313" key="3">
    <source>
        <dbReference type="Proteomes" id="UP001500141"/>
    </source>
</evidence>
<keyword evidence="3" id="KW-1185">Reference proteome</keyword>
<protein>
    <submittedName>
        <fullName evidence="2">WxcM-like domain-containing protein</fullName>
    </submittedName>
</protein>
<name>A0ABP9A2Y5_9FLAO</name>
<dbReference type="EMBL" id="BAABIP010000018">
    <property type="protein sequence ID" value="GAA4771865.1"/>
    <property type="molecule type" value="Genomic_DNA"/>
</dbReference>
<dbReference type="Proteomes" id="UP001500141">
    <property type="component" value="Unassembled WGS sequence"/>
</dbReference>
<dbReference type="InterPro" id="IPR008894">
    <property type="entry name" value="QdtA_cupin_dom"/>
</dbReference>
<feature type="domain" description="Sugar 3,4-ketoisomerase QdtA cupin" evidence="1">
    <location>
        <begin position="11"/>
        <end position="120"/>
    </location>
</feature>
<reference evidence="3" key="1">
    <citation type="journal article" date="2019" name="Int. J. Syst. Evol. Microbiol.">
        <title>The Global Catalogue of Microorganisms (GCM) 10K type strain sequencing project: providing services to taxonomists for standard genome sequencing and annotation.</title>
        <authorList>
            <consortium name="The Broad Institute Genomics Platform"/>
            <consortium name="The Broad Institute Genome Sequencing Center for Infectious Disease"/>
            <person name="Wu L."/>
            <person name="Ma J."/>
        </authorList>
    </citation>
    <scope>NUCLEOTIDE SEQUENCE [LARGE SCALE GENOMIC DNA]</scope>
    <source>
        <strain evidence="3">JCM 18198</strain>
    </source>
</reference>
<dbReference type="RefSeq" id="WP_264544635.1">
    <property type="nucleotide sequence ID" value="NZ_BAABIP010000018.1"/>
</dbReference>
<comment type="caution">
    <text evidence="2">The sequence shown here is derived from an EMBL/GenBank/DDBJ whole genome shotgun (WGS) entry which is preliminary data.</text>
</comment>
<dbReference type="InterPro" id="IPR014710">
    <property type="entry name" value="RmlC-like_jellyroll"/>
</dbReference>
<sequence length="141" mass="16543">MLPIVIKGNCHSDHRGTLKFNNGFDASQIKRMYVIENESSNFRRGWQGHKREQRWFSAMVGTFEIQLIRIDNWDNPEPTLKPYVFCLSSENLDILHVPSGYISCIQSKEENAKLLVMSDYLLGEIKDEYKYPLEYFVCTKQ</sequence>
<accession>A0ABP9A2Y5</accession>
<gene>
    <name evidence="2" type="ORF">GCM10023230_22790</name>
</gene>
<dbReference type="Gene3D" id="2.60.120.10">
    <property type="entry name" value="Jelly Rolls"/>
    <property type="match status" value="1"/>
</dbReference>
<evidence type="ECO:0000313" key="2">
    <source>
        <dbReference type="EMBL" id="GAA4771865.1"/>
    </source>
</evidence>
<organism evidence="2 3">
    <name type="scientific">Flavobacterium hankyongi</name>
    <dbReference type="NCBI Taxonomy" id="1176532"/>
    <lineage>
        <taxon>Bacteria</taxon>
        <taxon>Pseudomonadati</taxon>
        <taxon>Bacteroidota</taxon>
        <taxon>Flavobacteriia</taxon>
        <taxon>Flavobacteriales</taxon>
        <taxon>Flavobacteriaceae</taxon>
        <taxon>Flavobacterium</taxon>
    </lineage>
</organism>
<dbReference type="InterPro" id="IPR011051">
    <property type="entry name" value="RmlC_Cupin_sf"/>
</dbReference>